<proteinExistence type="inferred from homology"/>
<keyword evidence="4" id="KW-0540">Nuclease</keyword>
<dbReference type="GO" id="GO:0004519">
    <property type="term" value="F:endonuclease activity"/>
    <property type="evidence" value="ECO:0007669"/>
    <property type="project" value="UniProtKB-KW"/>
</dbReference>
<dbReference type="Gene3D" id="1.10.30.50">
    <property type="match status" value="1"/>
</dbReference>
<dbReference type="InterPro" id="IPR002711">
    <property type="entry name" value="HNH"/>
</dbReference>
<dbReference type="InterPro" id="IPR003870">
    <property type="entry name" value="DUF222"/>
</dbReference>
<dbReference type="EMBL" id="BAAAYU010000005">
    <property type="protein sequence ID" value="GAA3642198.1"/>
    <property type="molecule type" value="Genomic_DNA"/>
</dbReference>
<gene>
    <name evidence="4" type="ORF">GCM10022200_27450</name>
</gene>
<evidence type="ECO:0000256" key="2">
    <source>
        <dbReference type="SAM" id="MobiDB-lite"/>
    </source>
</evidence>
<evidence type="ECO:0000313" key="4">
    <source>
        <dbReference type="EMBL" id="GAA3642198.1"/>
    </source>
</evidence>
<reference evidence="5" key="1">
    <citation type="journal article" date="2019" name="Int. J. Syst. Evol. Microbiol.">
        <title>The Global Catalogue of Microorganisms (GCM) 10K type strain sequencing project: providing services to taxonomists for standard genome sequencing and annotation.</title>
        <authorList>
            <consortium name="The Broad Institute Genomics Platform"/>
            <consortium name="The Broad Institute Genome Sequencing Center for Infectious Disease"/>
            <person name="Wu L."/>
            <person name="Ma J."/>
        </authorList>
    </citation>
    <scope>NUCLEOTIDE SEQUENCE [LARGE SCALE GENOMIC DNA]</scope>
    <source>
        <strain evidence="5">JCM 16544</strain>
    </source>
</reference>
<name>A0ABP7AXG5_9MICO</name>
<dbReference type="Pfam" id="PF02720">
    <property type="entry name" value="DUF222"/>
    <property type="match status" value="1"/>
</dbReference>
<comment type="similarity">
    <text evidence="1">Belongs to the Rv1128c/1148c/1588c/1702c/1945/3466 family.</text>
</comment>
<dbReference type="InterPro" id="IPR003615">
    <property type="entry name" value="HNH_nuc"/>
</dbReference>
<dbReference type="SMART" id="SM00507">
    <property type="entry name" value="HNHc"/>
    <property type="match status" value="1"/>
</dbReference>
<dbReference type="CDD" id="cd00085">
    <property type="entry name" value="HNHc"/>
    <property type="match status" value="1"/>
</dbReference>
<dbReference type="Proteomes" id="UP001501697">
    <property type="component" value="Unassembled WGS sequence"/>
</dbReference>
<keyword evidence="4" id="KW-0378">Hydrolase</keyword>
<keyword evidence="4" id="KW-0255">Endonuclease</keyword>
<accession>A0ABP7AXG5</accession>
<feature type="region of interest" description="Disordered" evidence="2">
    <location>
        <begin position="251"/>
        <end position="288"/>
    </location>
</feature>
<keyword evidence="5" id="KW-1185">Reference proteome</keyword>
<sequence length="485" mass="52506">MEFPLEALRDTVAELGGILGGALHGTTPRTLSDTDLIDSLRLAEDLGRWADAARVALAGEVGRRSEAEARDDRITTRYGTRDAADLVERVTHVSTATARERLRTARAITPRTTLTGADRPAPLDRARAEFTAGHLSLDALTTIVGALRPLHGRCGTDELAAAELELVHAATGEPARDGGCDDEGAPPCSIHELRIMAQTWALFLDPDGTLPGETIERLRAFRLGRERNGLFPLRGNVTADVAAQLQRLLDAHTNPRSDDRGPRFTDPATNGPADSEASDDDIRDGRTADQKRHDAFAAILGAAASAVDAPRLGGAAPTLVVTVAEDQLHRPDGVAFVDGPDGPTPVPAAFARHIGCEGAIHRVVFDERGAIVRLTVHDRVFNRHQRRAITARDGGCIIPGCRVRAAWCEVHHVVEASRGGPTSVDNGVLLCWHHHRTIETSGWLIRMADGVPQVRPPTWVDPRRRWRPANRVLHTELERARARSA</sequence>
<evidence type="ECO:0000313" key="5">
    <source>
        <dbReference type="Proteomes" id="UP001501697"/>
    </source>
</evidence>
<dbReference type="Pfam" id="PF01844">
    <property type="entry name" value="HNH"/>
    <property type="match status" value="1"/>
</dbReference>
<protein>
    <submittedName>
        <fullName evidence="4">HNH endonuclease signature motif containing protein</fullName>
    </submittedName>
</protein>
<feature type="domain" description="HNH nuclease" evidence="3">
    <location>
        <begin position="384"/>
        <end position="436"/>
    </location>
</feature>
<feature type="compositionally biased region" description="Basic and acidic residues" evidence="2">
    <location>
        <begin position="251"/>
        <end position="263"/>
    </location>
</feature>
<comment type="caution">
    <text evidence="4">The sequence shown here is derived from an EMBL/GenBank/DDBJ whole genome shotgun (WGS) entry which is preliminary data.</text>
</comment>
<evidence type="ECO:0000259" key="3">
    <source>
        <dbReference type="SMART" id="SM00507"/>
    </source>
</evidence>
<organism evidence="4 5">
    <name type="scientific">Microbacterium awajiense</name>
    <dbReference type="NCBI Taxonomy" id="415214"/>
    <lineage>
        <taxon>Bacteria</taxon>
        <taxon>Bacillati</taxon>
        <taxon>Actinomycetota</taxon>
        <taxon>Actinomycetes</taxon>
        <taxon>Micrococcales</taxon>
        <taxon>Microbacteriaceae</taxon>
        <taxon>Microbacterium</taxon>
    </lineage>
</organism>
<evidence type="ECO:0000256" key="1">
    <source>
        <dbReference type="ARBA" id="ARBA00023450"/>
    </source>
</evidence>
<dbReference type="RefSeq" id="WP_344739501.1">
    <property type="nucleotide sequence ID" value="NZ_BAAAYU010000005.1"/>
</dbReference>